<accession>A0A0E9PCN2</accession>
<protein>
    <submittedName>
        <fullName evidence="1">Uncharacterized protein</fullName>
    </submittedName>
</protein>
<reference evidence="1" key="1">
    <citation type="submission" date="2014-11" db="EMBL/GenBank/DDBJ databases">
        <authorList>
            <person name="Amaro Gonzalez C."/>
        </authorList>
    </citation>
    <scope>NUCLEOTIDE SEQUENCE</scope>
</reference>
<reference evidence="1" key="2">
    <citation type="journal article" date="2015" name="Fish Shellfish Immunol.">
        <title>Early steps in the European eel (Anguilla anguilla)-Vibrio vulnificus interaction in the gills: Role of the RtxA13 toxin.</title>
        <authorList>
            <person name="Callol A."/>
            <person name="Pajuelo D."/>
            <person name="Ebbesson L."/>
            <person name="Teles M."/>
            <person name="MacKenzie S."/>
            <person name="Amaro C."/>
        </authorList>
    </citation>
    <scope>NUCLEOTIDE SEQUENCE</scope>
</reference>
<dbReference type="EMBL" id="GBXM01106161">
    <property type="protein sequence ID" value="JAH02416.1"/>
    <property type="molecule type" value="Transcribed_RNA"/>
</dbReference>
<evidence type="ECO:0000313" key="1">
    <source>
        <dbReference type="EMBL" id="JAH02416.1"/>
    </source>
</evidence>
<organism evidence="1">
    <name type="scientific">Anguilla anguilla</name>
    <name type="common">European freshwater eel</name>
    <name type="synonym">Muraena anguilla</name>
    <dbReference type="NCBI Taxonomy" id="7936"/>
    <lineage>
        <taxon>Eukaryota</taxon>
        <taxon>Metazoa</taxon>
        <taxon>Chordata</taxon>
        <taxon>Craniata</taxon>
        <taxon>Vertebrata</taxon>
        <taxon>Euteleostomi</taxon>
        <taxon>Actinopterygii</taxon>
        <taxon>Neopterygii</taxon>
        <taxon>Teleostei</taxon>
        <taxon>Anguilliformes</taxon>
        <taxon>Anguillidae</taxon>
        <taxon>Anguilla</taxon>
    </lineage>
</organism>
<sequence length="28" mass="3169">MDWNMCLTPFAGPQQQQRASLTNVNVCD</sequence>
<dbReference type="AlphaFoldDB" id="A0A0E9PCN2"/>
<proteinExistence type="predicted"/>
<name>A0A0E9PCN2_ANGAN</name>